<keyword evidence="2" id="KW-1185">Reference proteome</keyword>
<gene>
    <name evidence="1" type="ORF">QBC33DRAFT_562064</name>
</gene>
<organism evidence="1 2">
    <name type="scientific">Phialemonium atrogriseum</name>
    <dbReference type="NCBI Taxonomy" id="1093897"/>
    <lineage>
        <taxon>Eukaryota</taxon>
        <taxon>Fungi</taxon>
        <taxon>Dikarya</taxon>
        <taxon>Ascomycota</taxon>
        <taxon>Pezizomycotina</taxon>
        <taxon>Sordariomycetes</taxon>
        <taxon>Sordariomycetidae</taxon>
        <taxon>Cephalothecales</taxon>
        <taxon>Cephalothecaceae</taxon>
        <taxon>Phialemonium</taxon>
    </lineage>
</organism>
<name>A0AAJ0FEG5_9PEZI</name>
<dbReference type="AlphaFoldDB" id="A0AAJ0FEG5"/>
<evidence type="ECO:0000313" key="1">
    <source>
        <dbReference type="EMBL" id="KAK1764322.1"/>
    </source>
</evidence>
<dbReference type="GeneID" id="85313364"/>
<comment type="caution">
    <text evidence="1">The sequence shown here is derived from an EMBL/GenBank/DDBJ whole genome shotgun (WGS) entry which is preliminary data.</text>
</comment>
<dbReference type="RefSeq" id="XP_060280535.1">
    <property type="nucleotide sequence ID" value="XM_060430177.1"/>
</dbReference>
<proteinExistence type="predicted"/>
<dbReference type="EMBL" id="MU839021">
    <property type="protein sequence ID" value="KAK1764322.1"/>
    <property type="molecule type" value="Genomic_DNA"/>
</dbReference>
<evidence type="ECO:0000313" key="2">
    <source>
        <dbReference type="Proteomes" id="UP001244011"/>
    </source>
</evidence>
<protein>
    <submittedName>
        <fullName evidence="1">Uncharacterized protein</fullName>
    </submittedName>
</protein>
<sequence length="257" mass="28285">MNSNTISTSTLPLVVASESPAPRLLEHWADIFASTIRFTPSHAIKSTHAPRAAIIPTDSPIGIESSSPADQGRWRKWLENERREAVEMRTHLEMKKQMALQGSRQQAAASSNRQLGTVLMSSGFDEMTENGYILDWSLIKLNPSRFVHPEMLNNGIIRPSPSLPGPNFQTPDTITSARVNGEPTFHPTAALVENLDDTRPVNVHKVGRTSGTTRGALHELRAATAVTYGIGEHGTVVETEAWVVITSEDTRRAFAWE</sequence>
<reference evidence="1" key="1">
    <citation type="submission" date="2023-06" db="EMBL/GenBank/DDBJ databases">
        <title>Genome-scale phylogeny and comparative genomics of the fungal order Sordariales.</title>
        <authorList>
            <consortium name="Lawrence Berkeley National Laboratory"/>
            <person name="Hensen N."/>
            <person name="Bonometti L."/>
            <person name="Westerberg I."/>
            <person name="Brannstrom I.O."/>
            <person name="Guillou S."/>
            <person name="Cros-Aarteil S."/>
            <person name="Calhoun S."/>
            <person name="Haridas S."/>
            <person name="Kuo A."/>
            <person name="Mondo S."/>
            <person name="Pangilinan J."/>
            <person name="Riley R."/>
            <person name="Labutti K."/>
            <person name="Andreopoulos B."/>
            <person name="Lipzen A."/>
            <person name="Chen C."/>
            <person name="Yanf M."/>
            <person name="Daum C."/>
            <person name="Ng V."/>
            <person name="Clum A."/>
            <person name="Steindorff A."/>
            <person name="Ohm R."/>
            <person name="Martin F."/>
            <person name="Silar P."/>
            <person name="Natvig D."/>
            <person name="Lalanne C."/>
            <person name="Gautier V."/>
            <person name="Ament-Velasquez S.L."/>
            <person name="Kruys A."/>
            <person name="Hutchinson M.I."/>
            <person name="Powell A.J."/>
            <person name="Barry K."/>
            <person name="Miller A.N."/>
            <person name="Grigoriev I.V."/>
            <person name="Debuchy R."/>
            <person name="Gladieux P."/>
            <person name="Thoren M.H."/>
            <person name="Johannesson H."/>
        </authorList>
    </citation>
    <scope>NUCLEOTIDE SEQUENCE</scope>
    <source>
        <strain evidence="1">8032-3</strain>
    </source>
</reference>
<dbReference type="Proteomes" id="UP001244011">
    <property type="component" value="Unassembled WGS sequence"/>
</dbReference>
<accession>A0AAJ0FEG5</accession>